<evidence type="ECO:0000313" key="5">
    <source>
        <dbReference type="Proteomes" id="UP000824105"/>
    </source>
</evidence>
<dbReference type="Gene3D" id="2.160.20.20">
    <property type="match status" value="1"/>
</dbReference>
<evidence type="ECO:0000256" key="2">
    <source>
        <dbReference type="SAM" id="Phobius"/>
    </source>
</evidence>
<keyword evidence="2" id="KW-0472">Membrane</keyword>
<gene>
    <name evidence="4" type="ORF">H9724_03105</name>
</gene>
<dbReference type="AlphaFoldDB" id="A0A9D2FJ31"/>
<reference evidence="4" key="1">
    <citation type="journal article" date="2021" name="PeerJ">
        <title>Extensive microbial diversity within the chicken gut microbiome revealed by metagenomics and culture.</title>
        <authorList>
            <person name="Gilroy R."/>
            <person name="Ravi A."/>
            <person name="Getino M."/>
            <person name="Pursley I."/>
            <person name="Horton D.L."/>
            <person name="Alikhan N.F."/>
            <person name="Baker D."/>
            <person name="Gharbi K."/>
            <person name="Hall N."/>
            <person name="Watson M."/>
            <person name="Adriaenssens E.M."/>
            <person name="Foster-Nyarko E."/>
            <person name="Jarju S."/>
            <person name="Secka A."/>
            <person name="Antonio M."/>
            <person name="Oren A."/>
            <person name="Chaudhuri R.R."/>
            <person name="La Ragione R."/>
            <person name="Hildebrand F."/>
            <person name="Pallen M.J."/>
        </authorList>
    </citation>
    <scope>NUCLEOTIDE SEQUENCE</scope>
    <source>
        <strain evidence="4">CHK188-11489</strain>
    </source>
</reference>
<protein>
    <submittedName>
        <fullName evidence="4">Uncharacterized protein</fullName>
    </submittedName>
</protein>
<feature type="compositionally biased region" description="Acidic residues" evidence="1">
    <location>
        <begin position="49"/>
        <end position="62"/>
    </location>
</feature>
<feature type="compositionally biased region" description="Low complexity" evidence="1">
    <location>
        <begin position="32"/>
        <end position="42"/>
    </location>
</feature>
<feature type="region of interest" description="Disordered" evidence="1">
    <location>
        <begin position="1027"/>
        <end position="1052"/>
    </location>
</feature>
<proteinExistence type="predicted"/>
<organism evidence="4 5">
    <name type="scientific">Candidatus Gemmiger avistercoris</name>
    <dbReference type="NCBI Taxonomy" id="2838606"/>
    <lineage>
        <taxon>Bacteria</taxon>
        <taxon>Bacillati</taxon>
        <taxon>Bacillota</taxon>
        <taxon>Clostridia</taxon>
        <taxon>Eubacteriales</taxon>
        <taxon>Gemmiger</taxon>
    </lineage>
</organism>
<keyword evidence="2" id="KW-0812">Transmembrane</keyword>
<accession>A0A9D2FJ31</accession>
<dbReference type="EMBL" id="DXBF01000025">
    <property type="protein sequence ID" value="HIZ61743.1"/>
    <property type="molecule type" value="Genomic_DNA"/>
</dbReference>
<keyword evidence="2" id="KW-1133">Transmembrane helix</keyword>
<feature type="transmembrane region" description="Helical" evidence="2">
    <location>
        <begin position="1128"/>
        <end position="1150"/>
    </location>
</feature>
<evidence type="ECO:0000313" key="4">
    <source>
        <dbReference type="EMBL" id="HIZ61743.1"/>
    </source>
</evidence>
<feature type="chain" id="PRO_5039593636" evidence="3">
    <location>
        <begin position="27"/>
        <end position="1156"/>
    </location>
</feature>
<dbReference type="InterPro" id="IPR011050">
    <property type="entry name" value="Pectin_lyase_fold/virulence"/>
</dbReference>
<sequence length="1156" mass="120844">MSLKKRLLSALLAMSMAVSLCATAWAETGTTSTTLTQGTEGEVSTVETADPDGDEDQTPDGETDAKADDETVGQQDGGEDLAGEEEKLPPIMLMSENEEPAADGAATDGEGGEGIDTEAELLAALSGSDQTITLTGDIELTSMLTVSRAVTIDLGDHTISADETFPKGGEDNKNHLVDVTADGVTITNGTLTAGANNNHTLNIWNADGVQLYKLTLDNTASYGGAPLVIGSSDVTIGLADSNDDTVTVVAGQNSWYGINLDSRDLEDNAAYLKVQGKLLFQGVQKSVGIYVENNYGDSADDVTLELADGTSFTNEGSNVDEYVGINAAPKDSGFAGATLKGWDTILGDVPGAVAQNGEKFYGTVSAALADAGKTDGTVQLLADSAERLSVPAGTKATLELGGHTLTLTNKNTTDSSKMVMDSVVLSEGASLKLQNGKVVAKEITDGTAALFNIQKDSSIYLNNVQMDTTGTALFPQGNAARVEVTDSTIDAGIYAVGTNAATSDNYNVKIVLKDSTFSSKYGYQNNDQDGCTVMINVPGTLEMDGCTVLSNRQGVFVRGGTATIKNSSITTTGTYTAGVGKYLDRVWSSGNEVPMAALVVGNRVNEGGAYAYPATCTVENTTIISQDDAVPAIYTYGMDNDSRKATLTIDGENTKVQGTISVNGADETSKNNTTISAGYYTEEVAEAQLAEGKACNLLDSLYEGVYAYQVGEKNEDVADVQLEVVKPDSVAEEIDASEIPEVGSIDKSELASNLNTAAKNTQITDGTAQVVSNAVLVEAKVDGYKVNSTEVKEMALEALKEKADDSGATLPADPDVTITVKPILKVEPQAPVVENGNYKSVPFDIELLYQVTASATAFNGQNVETNLLDESSLPAVTNPPVMDIEIKDVPVAALGYKDDVNANEVAKTLFVRHDHEGSVYYYRPIVNVSNAKISVTFTNEHGFSVFALTNDPRTVEVKYPTNIVTYTPTDIGASLMGVSQANFEGWTFAGVAGGPYKVMAEDLLTALANVYKGTPIAATAVFTENQAGGNSTTTTENTSSSSSSSTTTTTQSGSNITYYTCPACGYHNWTAGTDGYKCDHCGYVESVKQLSGYGNVKGVYEPKTSAAAAAASGNAAATSAIPQTSDELPLVGLVVVAIAALLGLGVTVVMKKRSNR</sequence>
<evidence type="ECO:0000256" key="3">
    <source>
        <dbReference type="SAM" id="SignalP"/>
    </source>
</evidence>
<dbReference type="SUPFAM" id="SSF51126">
    <property type="entry name" value="Pectin lyase-like"/>
    <property type="match status" value="1"/>
</dbReference>
<feature type="region of interest" description="Disordered" evidence="1">
    <location>
        <begin position="32"/>
        <end position="85"/>
    </location>
</feature>
<feature type="signal peptide" evidence="3">
    <location>
        <begin position="1"/>
        <end position="26"/>
    </location>
</feature>
<feature type="compositionally biased region" description="Low complexity" evidence="1">
    <location>
        <begin position="1028"/>
        <end position="1052"/>
    </location>
</feature>
<name>A0A9D2FJ31_9FIRM</name>
<dbReference type="Proteomes" id="UP000824105">
    <property type="component" value="Unassembled WGS sequence"/>
</dbReference>
<keyword evidence="3" id="KW-0732">Signal</keyword>
<dbReference type="InterPro" id="IPR012332">
    <property type="entry name" value="Autotransporter_pectin_lyase_C"/>
</dbReference>
<evidence type="ECO:0000256" key="1">
    <source>
        <dbReference type="SAM" id="MobiDB-lite"/>
    </source>
</evidence>
<reference evidence="4" key="2">
    <citation type="submission" date="2021-04" db="EMBL/GenBank/DDBJ databases">
        <authorList>
            <person name="Gilroy R."/>
        </authorList>
    </citation>
    <scope>NUCLEOTIDE SEQUENCE</scope>
    <source>
        <strain evidence="4">CHK188-11489</strain>
    </source>
</reference>
<comment type="caution">
    <text evidence="4">The sequence shown here is derived from an EMBL/GenBank/DDBJ whole genome shotgun (WGS) entry which is preliminary data.</text>
</comment>